<reference evidence="1" key="1">
    <citation type="submission" date="2020-07" db="EMBL/GenBank/DDBJ databases">
        <title>Multicomponent nature underlies the extraordinary mechanical properties of spider dragline silk.</title>
        <authorList>
            <person name="Kono N."/>
            <person name="Nakamura H."/>
            <person name="Mori M."/>
            <person name="Yoshida Y."/>
            <person name="Ohtoshi R."/>
            <person name="Malay A.D."/>
            <person name="Moran D.A.P."/>
            <person name="Tomita M."/>
            <person name="Numata K."/>
            <person name="Arakawa K."/>
        </authorList>
    </citation>
    <scope>NUCLEOTIDE SEQUENCE</scope>
</reference>
<dbReference type="EMBL" id="BMAO01017895">
    <property type="protein sequence ID" value="GFR19189.1"/>
    <property type="molecule type" value="Genomic_DNA"/>
</dbReference>
<proteinExistence type="predicted"/>
<dbReference type="AlphaFoldDB" id="A0A8X6IBV2"/>
<evidence type="ECO:0000313" key="2">
    <source>
        <dbReference type="Proteomes" id="UP000887116"/>
    </source>
</evidence>
<name>A0A8X6IBV2_TRICU</name>
<organism evidence="1 2">
    <name type="scientific">Trichonephila clavata</name>
    <name type="common">Joro spider</name>
    <name type="synonym">Nephila clavata</name>
    <dbReference type="NCBI Taxonomy" id="2740835"/>
    <lineage>
        <taxon>Eukaryota</taxon>
        <taxon>Metazoa</taxon>
        <taxon>Ecdysozoa</taxon>
        <taxon>Arthropoda</taxon>
        <taxon>Chelicerata</taxon>
        <taxon>Arachnida</taxon>
        <taxon>Araneae</taxon>
        <taxon>Araneomorphae</taxon>
        <taxon>Entelegynae</taxon>
        <taxon>Araneoidea</taxon>
        <taxon>Nephilidae</taxon>
        <taxon>Trichonephila</taxon>
    </lineage>
</organism>
<comment type="caution">
    <text evidence="1">The sequence shown here is derived from an EMBL/GenBank/DDBJ whole genome shotgun (WGS) entry which is preliminary data.</text>
</comment>
<keyword evidence="2" id="KW-1185">Reference proteome</keyword>
<accession>A0A8X6IBV2</accession>
<sequence>MPSNEFIVELIKLWKLLIGIIDVYTEKQNVIFDCGSMLRSAITDSSVVWFSSLMRKLIGVEITTRTKLDQLLEIGDLNNVQVIAIQETKLKKTAALKIRRYKIFRADRPSRGGGGA</sequence>
<dbReference type="Proteomes" id="UP000887116">
    <property type="component" value="Unassembled WGS sequence"/>
</dbReference>
<gene>
    <name evidence="1" type="ORF">TNCT_665961</name>
</gene>
<protein>
    <submittedName>
        <fullName evidence="1">Uncharacterized protein</fullName>
    </submittedName>
</protein>
<evidence type="ECO:0000313" key="1">
    <source>
        <dbReference type="EMBL" id="GFR19189.1"/>
    </source>
</evidence>